<keyword evidence="1" id="KW-0862">Zinc</keyword>
<dbReference type="Pfam" id="PF21302">
    <property type="entry name" value="Zn_ribbon_RlmA"/>
    <property type="match status" value="1"/>
</dbReference>
<keyword evidence="6" id="KW-1185">Reference proteome</keyword>
<keyword evidence="5" id="KW-0489">Methyltransferase</keyword>
<feature type="binding site" evidence="1">
    <location>
        <position position="34"/>
    </location>
    <ligand>
        <name>Zn(2+)</name>
        <dbReference type="ChEBI" id="CHEBI:29105"/>
    </ligand>
</feature>
<evidence type="ECO:0000313" key="5">
    <source>
        <dbReference type="EMBL" id="MVT27356.1"/>
    </source>
</evidence>
<dbReference type="GO" id="GO:0046872">
    <property type="term" value="F:metal ion binding"/>
    <property type="evidence" value="ECO:0007669"/>
    <property type="project" value="UniProtKB-KW"/>
</dbReference>
<comment type="caution">
    <text evidence="5">The sequence shown here is derived from an EMBL/GenBank/DDBJ whole genome shotgun (WGS) entry which is preliminary data.</text>
</comment>
<dbReference type="InterPro" id="IPR041698">
    <property type="entry name" value="Methyltransf_25"/>
</dbReference>
<accession>A0A7K1ULP8</accession>
<dbReference type="InterPro" id="IPR048647">
    <property type="entry name" value="RlmA_N"/>
</dbReference>
<evidence type="ECO:0000259" key="4">
    <source>
        <dbReference type="Pfam" id="PF21302"/>
    </source>
</evidence>
<dbReference type="Proteomes" id="UP000460157">
    <property type="component" value="Unassembled WGS sequence"/>
</dbReference>
<evidence type="ECO:0000256" key="1">
    <source>
        <dbReference type="PIRSR" id="PIRSR018249-1"/>
    </source>
</evidence>
<evidence type="ECO:0000259" key="3">
    <source>
        <dbReference type="Pfam" id="PF13649"/>
    </source>
</evidence>
<dbReference type="GO" id="GO:0008168">
    <property type="term" value="F:methyltransferase activity"/>
    <property type="evidence" value="ECO:0007669"/>
    <property type="project" value="UniProtKB-KW"/>
</dbReference>
<feature type="binding site" evidence="1">
    <location>
        <position position="30"/>
    </location>
    <ligand>
        <name>Zn(2+)</name>
        <dbReference type="ChEBI" id="CHEBI:29105"/>
    </ligand>
</feature>
<proteinExistence type="predicted"/>
<reference evidence="5 6" key="1">
    <citation type="submission" date="2019-12" db="EMBL/GenBank/DDBJ databases">
        <title>Nesterenkonia muleiensis sp. nov., a novel actinobacterium isolated from sap of Populus euphratica.</title>
        <authorList>
            <person name="Wang R."/>
        </authorList>
    </citation>
    <scope>NUCLEOTIDE SEQUENCE [LARGE SCALE GENOMIC DNA]</scope>
    <source>
        <strain evidence="5 6">F10</strain>
    </source>
</reference>
<dbReference type="OrthoDB" id="108476at2"/>
<gene>
    <name evidence="5" type="ORF">GNZ21_13515</name>
</gene>
<dbReference type="InterPro" id="IPR029063">
    <property type="entry name" value="SAM-dependent_MTases_sf"/>
</dbReference>
<feature type="domain" description="Methyltransferase" evidence="3">
    <location>
        <begin position="100"/>
        <end position="179"/>
    </location>
</feature>
<dbReference type="Pfam" id="PF13649">
    <property type="entry name" value="Methyltransf_25"/>
    <property type="match status" value="1"/>
</dbReference>
<dbReference type="Gene3D" id="3.40.50.150">
    <property type="entry name" value="Vaccinia Virus protein VP39"/>
    <property type="match status" value="1"/>
</dbReference>
<sequence>MRFSWPVLCPHCSALLSLEHDEHRLRAAVCPAGHRFDAARQGYVNLLAGRRVKFRPDTAPMIMARERVQQAGVFAQLSQALCTVLIEELQSELRSSAPLILDCGAGTGHYLHRLLQDHPQAHGIAVDLSPAGLKRAAKHPRALALTWDLWQPLPFPDATADLLLNIFAPRNPPEYARALRPLGLVAVALPRPDHLLQLRAAGLLGQHQEKRAQLIQQMQPQFGEPLAHRRLSSQMPWSTDLAADLVLMGPAGHHLDPVEVRSRAAALPTGQVTVDLDLLLWRKPASDLDSTSG</sequence>
<feature type="binding site" evidence="2">
    <location>
        <begin position="107"/>
        <end position="108"/>
    </location>
    <ligand>
        <name>S-adenosyl-L-methionine</name>
        <dbReference type="ChEBI" id="CHEBI:59789"/>
    </ligand>
</feature>
<dbReference type="RefSeq" id="WP_157325214.1">
    <property type="nucleotide sequence ID" value="NZ_BMFX01000003.1"/>
</dbReference>
<keyword evidence="5" id="KW-0808">Transferase</keyword>
<evidence type="ECO:0000256" key="2">
    <source>
        <dbReference type="PIRSR" id="PIRSR018249-2"/>
    </source>
</evidence>
<dbReference type="GO" id="GO:0032259">
    <property type="term" value="P:methylation"/>
    <property type="evidence" value="ECO:0007669"/>
    <property type="project" value="UniProtKB-KW"/>
</dbReference>
<dbReference type="PIRSF" id="PIRSF018249">
    <property type="entry name" value="MyrA_prd"/>
    <property type="match status" value="1"/>
</dbReference>
<name>A0A7K1ULP8_9MICC</name>
<protein>
    <submittedName>
        <fullName evidence="5">Methyltransferase domain-containing protein</fullName>
    </submittedName>
</protein>
<dbReference type="EMBL" id="WRPM01000097">
    <property type="protein sequence ID" value="MVT27356.1"/>
    <property type="molecule type" value="Genomic_DNA"/>
</dbReference>
<dbReference type="InterPro" id="IPR016718">
    <property type="entry name" value="rRNA_m1G-MeTrfase_A_prd"/>
</dbReference>
<feature type="domain" description="23S rRNA (guanine(745)-N(1))-methyltransferase N-terminal" evidence="4">
    <location>
        <begin position="8"/>
        <end position="47"/>
    </location>
</feature>
<feature type="binding site" evidence="2">
    <location>
        <position position="74"/>
    </location>
    <ligand>
        <name>S-adenosyl-L-methionine</name>
        <dbReference type="ChEBI" id="CHEBI:59789"/>
    </ligand>
</feature>
<dbReference type="AlphaFoldDB" id="A0A7K1ULP8"/>
<keyword evidence="2" id="KW-0949">S-adenosyl-L-methionine</keyword>
<organism evidence="5 6">
    <name type="scientific">Nesterenkonia alkaliphila</name>
    <dbReference type="NCBI Taxonomy" id="1463631"/>
    <lineage>
        <taxon>Bacteria</taxon>
        <taxon>Bacillati</taxon>
        <taxon>Actinomycetota</taxon>
        <taxon>Actinomycetes</taxon>
        <taxon>Micrococcales</taxon>
        <taxon>Micrococcaceae</taxon>
        <taxon>Nesterenkonia</taxon>
    </lineage>
</organism>
<dbReference type="CDD" id="cd02440">
    <property type="entry name" value="AdoMet_MTases"/>
    <property type="match status" value="1"/>
</dbReference>
<evidence type="ECO:0000313" key="6">
    <source>
        <dbReference type="Proteomes" id="UP000460157"/>
    </source>
</evidence>
<dbReference type="SUPFAM" id="SSF53335">
    <property type="entry name" value="S-adenosyl-L-methionine-dependent methyltransferases"/>
    <property type="match status" value="1"/>
</dbReference>
<feature type="binding site" evidence="2">
    <location>
        <position position="194"/>
    </location>
    <ligand>
        <name>S-adenosyl-L-methionine</name>
        <dbReference type="ChEBI" id="CHEBI:59789"/>
    </ligand>
</feature>
<keyword evidence="1" id="KW-0479">Metal-binding</keyword>